<evidence type="ECO:0000313" key="1">
    <source>
        <dbReference type="EMBL" id="KAH9797672.1"/>
    </source>
</evidence>
<sequence>MVTVAATPLNFCFALSVYNNAVQVALCIYILIANHTRGILKLANGQMKTWCVAKPSSSEAELAANIDFACNQIQNCNIIQEGGPCYYPNTAINHASVVMNLYYQLNGRNNWNCDYRASGLTTLSDPKYIRCCNLYLTPFYYYLFLLNCEKFHRKLYLYTDTMNLV</sequence>
<proteinExistence type="predicted"/>
<organism evidence="1 2">
    <name type="scientific">Citrus sinensis</name>
    <name type="common">Sweet orange</name>
    <name type="synonym">Citrus aurantium var. sinensis</name>
    <dbReference type="NCBI Taxonomy" id="2711"/>
    <lineage>
        <taxon>Eukaryota</taxon>
        <taxon>Viridiplantae</taxon>
        <taxon>Streptophyta</taxon>
        <taxon>Embryophyta</taxon>
        <taxon>Tracheophyta</taxon>
        <taxon>Spermatophyta</taxon>
        <taxon>Magnoliopsida</taxon>
        <taxon>eudicotyledons</taxon>
        <taxon>Gunneridae</taxon>
        <taxon>Pentapetalae</taxon>
        <taxon>rosids</taxon>
        <taxon>malvids</taxon>
        <taxon>Sapindales</taxon>
        <taxon>Rutaceae</taxon>
        <taxon>Aurantioideae</taxon>
        <taxon>Citrus</taxon>
    </lineage>
</organism>
<dbReference type="EMBL" id="CM039171">
    <property type="protein sequence ID" value="KAH9797672.1"/>
    <property type="molecule type" value="Genomic_DNA"/>
</dbReference>
<dbReference type="Proteomes" id="UP000829398">
    <property type="component" value="Chromosome 2"/>
</dbReference>
<name>A0ACB8NHL6_CITSI</name>
<keyword evidence="2" id="KW-1185">Reference proteome</keyword>
<evidence type="ECO:0000313" key="2">
    <source>
        <dbReference type="Proteomes" id="UP000829398"/>
    </source>
</evidence>
<comment type="caution">
    <text evidence="1">The sequence shown here is derived from an EMBL/GenBank/DDBJ whole genome shotgun (WGS) entry which is preliminary data.</text>
</comment>
<reference evidence="2" key="1">
    <citation type="journal article" date="2023" name="Hortic. Res.">
        <title>A chromosome-level phased genome enabling allele-level studies in sweet orange: a case study on citrus Huanglongbing tolerance.</title>
        <authorList>
            <person name="Wu B."/>
            <person name="Yu Q."/>
            <person name="Deng Z."/>
            <person name="Duan Y."/>
            <person name="Luo F."/>
            <person name="Gmitter F. Jr."/>
        </authorList>
    </citation>
    <scope>NUCLEOTIDE SEQUENCE [LARGE SCALE GENOMIC DNA]</scope>
    <source>
        <strain evidence="2">cv. Valencia</strain>
    </source>
</reference>
<gene>
    <name evidence="1" type="ORF">KPL71_005943</name>
</gene>
<protein>
    <submittedName>
        <fullName evidence="1">X8 domain-containing protein</fullName>
    </submittedName>
</protein>
<accession>A0ACB8NHL6</accession>